<dbReference type="Proteomes" id="UP000810252">
    <property type="component" value="Unassembled WGS sequence"/>
</dbReference>
<comment type="caution">
    <text evidence="1">The sequence shown here is derived from an EMBL/GenBank/DDBJ whole genome shotgun (WGS) entry which is preliminary data.</text>
</comment>
<evidence type="ECO:0000313" key="1">
    <source>
        <dbReference type="EMBL" id="MBO8448192.1"/>
    </source>
</evidence>
<protein>
    <submittedName>
        <fullName evidence="1">Uncharacterized protein</fullName>
    </submittedName>
</protein>
<proteinExistence type="predicted"/>
<dbReference type="EMBL" id="JADIMQ010000042">
    <property type="protein sequence ID" value="MBO8448192.1"/>
    <property type="molecule type" value="Genomic_DNA"/>
</dbReference>
<name>A0A9D9EJB2_9BACT</name>
<gene>
    <name evidence="1" type="ORF">IAC29_02840</name>
</gene>
<organism evidence="1 2">
    <name type="scientific">Candidatus Cryptobacteroides merdigallinarum</name>
    <dbReference type="NCBI Taxonomy" id="2840770"/>
    <lineage>
        <taxon>Bacteria</taxon>
        <taxon>Pseudomonadati</taxon>
        <taxon>Bacteroidota</taxon>
        <taxon>Bacteroidia</taxon>
        <taxon>Bacteroidales</taxon>
        <taxon>Candidatus Cryptobacteroides</taxon>
    </lineage>
</organism>
<reference evidence="1" key="1">
    <citation type="submission" date="2020-10" db="EMBL/GenBank/DDBJ databases">
        <authorList>
            <person name="Gilroy R."/>
        </authorList>
    </citation>
    <scope>NUCLEOTIDE SEQUENCE</scope>
    <source>
        <strain evidence="1">20514</strain>
    </source>
</reference>
<accession>A0A9D9EJB2</accession>
<sequence>MKTFKLLTFLLVFSMLNVPGPVMGRAGVPLRDTLYRQGEDCCIYIDRDGNSANVREFIDRVKPDRYVSIEVQDQIRKMKDNGIRLSHFDLDDLEGTYIRLRTIGGEKVTTGYVPHITYISDSLIVWREFDSWSYVIRNVERVPGAAVVETMSYSGEPVVFTIKEADPEKRVIEIGTDSSGYVPEGLYVHSDGACRFPHIVWECDGEPDGIRLPFED</sequence>
<evidence type="ECO:0000313" key="2">
    <source>
        <dbReference type="Proteomes" id="UP000810252"/>
    </source>
</evidence>
<reference evidence="1" key="2">
    <citation type="journal article" date="2021" name="PeerJ">
        <title>Extensive microbial diversity within the chicken gut microbiome revealed by metagenomics and culture.</title>
        <authorList>
            <person name="Gilroy R."/>
            <person name="Ravi A."/>
            <person name="Getino M."/>
            <person name="Pursley I."/>
            <person name="Horton D.L."/>
            <person name="Alikhan N.F."/>
            <person name="Baker D."/>
            <person name="Gharbi K."/>
            <person name="Hall N."/>
            <person name="Watson M."/>
            <person name="Adriaenssens E.M."/>
            <person name="Foster-Nyarko E."/>
            <person name="Jarju S."/>
            <person name="Secka A."/>
            <person name="Antonio M."/>
            <person name="Oren A."/>
            <person name="Chaudhuri R.R."/>
            <person name="La Ragione R."/>
            <person name="Hildebrand F."/>
            <person name="Pallen M.J."/>
        </authorList>
    </citation>
    <scope>NUCLEOTIDE SEQUENCE</scope>
    <source>
        <strain evidence="1">20514</strain>
    </source>
</reference>
<dbReference type="AlphaFoldDB" id="A0A9D9EJB2"/>